<feature type="domain" description="EamA" evidence="6">
    <location>
        <begin position="6"/>
        <end position="140"/>
    </location>
</feature>
<feature type="transmembrane region" description="Helical" evidence="5">
    <location>
        <begin position="94"/>
        <end position="116"/>
    </location>
</feature>
<feature type="transmembrane region" description="Helical" evidence="5">
    <location>
        <begin position="35"/>
        <end position="55"/>
    </location>
</feature>
<evidence type="ECO:0000256" key="3">
    <source>
        <dbReference type="ARBA" id="ARBA00022989"/>
    </source>
</evidence>
<feature type="transmembrane region" description="Helical" evidence="5">
    <location>
        <begin position="180"/>
        <end position="199"/>
    </location>
</feature>
<feature type="transmembrane region" description="Helical" evidence="5">
    <location>
        <begin position="267"/>
        <end position="283"/>
    </location>
</feature>
<evidence type="ECO:0000313" key="8">
    <source>
        <dbReference type="Proteomes" id="UP000216308"/>
    </source>
</evidence>
<dbReference type="InterPro" id="IPR000620">
    <property type="entry name" value="EamA_dom"/>
</dbReference>
<gene>
    <name evidence="7" type="ORF">DJ70_06450</name>
</gene>
<dbReference type="PANTHER" id="PTHR32322">
    <property type="entry name" value="INNER MEMBRANE TRANSPORTER"/>
    <property type="match status" value="1"/>
</dbReference>
<comment type="subcellular location">
    <subcellularLocation>
        <location evidence="1">Membrane</location>
        <topology evidence="1">Multi-pass membrane protein</topology>
    </subcellularLocation>
</comment>
<evidence type="ECO:0000256" key="2">
    <source>
        <dbReference type="ARBA" id="ARBA00022692"/>
    </source>
</evidence>
<reference evidence="7 8" key="1">
    <citation type="journal article" date="2014" name="Front. Microbiol.">
        <title>Population and genomic analysis of the genus Halorubrum.</title>
        <authorList>
            <person name="Fullmer M.S."/>
            <person name="Soucy S.M."/>
            <person name="Swithers K.S."/>
            <person name="Makkay A.M."/>
            <person name="Wheeler R."/>
            <person name="Ventosa A."/>
            <person name="Gogarten J.P."/>
            <person name="Papke R.T."/>
        </authorList>
    </citation>
    <scope>NUCLEOTIDE SEQUENCE [LARGE SCALE GENOMIC DNA]</scope>
    <source>
        <strain evidence="7 8">Cb34</strain>
    </source>
</reference>
<feature type="domain" description="EamA" evidence="6">
    <location>
        <begin position="150"/>
        <end position="283"/>
    </location>
</feature>
<keyword evidence="4 5" id="KW-0472">Membrane</keyword>
<feature type="transmembrane region" description="Helical" evidence="5">
    <location>
        <begin position="125"/>
        <end position="145"/>
    </location>
</feature>
<feature type="transmembrane region" description="Helical" evidence="5">
    <location>
        <begin position="242"/>
        <end position="261"/>
    </location>
</feature>
<protein>
    <submittedName>
        <fullName evidence="7">EamA family transporter</fullName>
    </submittedName>
</protein>
<evidence type="ECO:0000256" key="4">
    <source>
        <dbReference type="ARBA" id="ARBA00023136"/>
    </source>
</evidence>
<dbReference type="Pfam" id="PF00892">
    <property type="entry name" value="EamA"/>
    <property type="match status" value="2"/>
</dbReference>
<accession>A0A256IKU0</accession>
<feature type="transmembrane region" description="Helical" evidence="5">
    <location>
        <begin position="67"/>
        <end position="88"/>
    </location>
</feature>
<feature type="transmembrane region" description="Helical" evidence="5">
    <location>
        <begin position="7"/>
        <end position="29"/>
    </location>
</feature>
<comment type="caution">
    <text evidence="7">The sequence shown here is derived from an EMBL/GenBank/DDBJ whole genome shotgun (WGS) entry which is preliminary data.</text>
</comment>
<dbReference type="GO" id="GO:0016020">
    <property type="term" value="C:membrane"/>
    <property type="evidence" value="ECO:0007669"/>
    <property type="project" value="UniProtKB-SubCell"/>
</dbReference>
<proteinExistence type="predicted"/>
<keyword evidence="8" id="KW-1185">Reference proteome</keyword>
<dbReference type="Proteomes" id="UP000216308">
    <property type="component" value="Unassembled WGS sequence"/>
</dbReference>
<name>A0A256IKU0_9EURY</name>
<dbReference type="OrthoDB" id="267946at2157"/>
<feature type="transmembrane region" description="Helical" evidence="5">
    <location>
        <begin position="211"/>
        <end position="235"/>
    </location>
</feature>
<dbReference type="InterPro" id="IPR037185">
    <property type="entry name" value="EmrE-like"/>
</dbReference>
<evidence type="ECO:0000259" key="6">
    <source>
        <dbReference type="Pfam" id="PF00892"/>
    </source>
</evidence>
<evidence type="ECO:0000256" key="1">
    <source>
        <dbReference type="ARBA" id="ARBA00004141"/>
    </source>
</evidence>
<keyword evidence="3 5" id="KW-1133">Transmembrane helix</keyword>
<evidence type="ECO:0000256" key="5">
    <source>
        <dbReference type="SAM" id="Phobius"/>
    </source>
</evidence>
<organism evidence="7 8">
    <name type="scientific">Halorubrum halodurans</name>
    <dbReference type="NCBI Taxonomy" id="1383851"/>
    <lineage>
        <taxon>Archaea</taxon>
        <taxon>Methanobacteriati</taxon>
        <taxon>Methanobacteriota</taxon>
        <taxon>Stenosarchaea group</taxon>
        <taxon>Halobacteria</taxon>
        <taxon>Halobacteriales</taxon>
        <taxon>Haloferacaceae</taxon>
        <taxon>Halorubrum</taxon>
    </lineage>
</organism>
<dbReference type="EMBL" id="NHPJ01000068">
    <property type="protein sequence ID" value="OYR57169.1"/>
    <property type="molecule type" value="Genomic_DNA"/>
</dbReference>
<sequence>MDDETVGIVLVVASAVGFGTLGIFGVIAAEEELSIPTVLALRFALASVLVWTVLWSRGRLRIPSRRIVAIAVALGAGGYATQSALYFLGLEFMTAGMVAIVLYTYPAFVVVLTAVVHPDRVTPPLIAALALSIGGVALITGADPAGVDPRGVVVVLGSACAYSLYILVSQRALATVPAETLTAFVLPAAALSFLVFGAGTGSLTIPATPTAWGVIFGIAILATVVPVLTFFAGIARIGASRASVISTAEPGVTVALGAVVLGEPVSVVTIVGGALVVTGVLLIQREETV</sequence>
<dbReference type="PANTHER" id="PTHR32322:SF2">
    <property type="entry name" value="EAMA DOMAIN-CONTAINING PROTEIN"/>
    <property type="match status" value="1"/>
</dbReference>
<dbReference type="InterPro" id="IPR050638">
    <property type="entry name" value="AA-Vitamin_Transporters"/>
</dbReference>
<evidence type="ECO:0000313" key="7">
    <source>
        <dbReference type="EMBL" id="OYR57169.1"/>
    </source>
</evidence>
<dbReference type="AlphaFoldDB" id="A0A256IKU0"/>
<feature type="transmembrane region" description="Helical" evidence="5">
    <location>
        <begin position="151"/>
        <end position="168"/>
    </location>
</feature>
<dbReference type="SUPFAM" id="SSF103481">
    <property type="entry name" value="Multidrug resistance efflux transporter EmrE"/>
    <property type="match status" value="2"/>
</dbReference>
<keyword evidence="2 5" id="KW-0812">Transmembrane</keyword>
<dbReference type="RefSeq" id="WP_094531226.1">
    <property type="nucleotide sequence ID" value="NZ_NHPJ01000068.1"/>
</dbReference>